<keyword evidence="3" id="KW-1185">Reference proteome</keyword>
<gene>
    <name evidence="2" type="ORF">R1sor_018156</name>
</gene>
<dbReference type="Proteomes" id="UP001633002">
    <property type="component" value="Unassembled WGS sequence"/>
</dbReference>
<dbReference type="Pfam" id="PF06521">
    <property type="entry name" value="PAR1"/>
    <property type="match status" value="1"/>
</dbReference>
<feature type="chain" id="PRO_5044820571" description="PAR1 protein" evidence="1">
    <location>
        <begin position="27"/>
        <end position="184"/>
    </location>
</feature>
<reference evidence="2 3" key="1">
    <citation type="submission" date="2024-09" db="EMBL/GenBank/DDBJ databases">
        <title>Chromosome-scale assembly of Riccia sorocarpa.</title>
        <authorList>
            <person name="Paukszto L."/>
        </authorList>
    </citation>
    <scope>NUCLEOTIDE SEQUENCE [LARGE SCALE GENOMIC DNA]</scope>
    <source>
        <strain evidence="2">LP-2024</strain>
        <tissue evidence="2">Aerial parts of the thallus</tissue>
    </source>
</reference>
<evidence type="ECO:0000313" key="2">
    <source>
        <dbReference type="EMBL" id="KAL3700134.1"/>
    </source>
</evidence>
<dbReference type="InterPro" id="IPR009489">
    <property type="entry name" value="PAR1"/>
</dbReference>
<evidence type="ECO:0008006" key="4">
    <source>
        <dbReference type="Google" id="ProtNLM"/>
    </source>
</evidence>
<sequence length="184" mass="20068">MSFMKTRVLAFALTIWLTVSAPLIRASDEGFKLECHMLPIDQCAFAVDSEGSRCVLETIITDNVIIAYMCQKSDIPVGEDSPVEYVESDECIEACGAERLTVGFSTDAFTTTGFTSKLCSRRCRDNCPNLIDLYSNIVAGEGTTISELCSEHRRSLLLQSYAAEAPASYTYPSTPSSPAPSVSY</sequence>
<evidence type="ECO:0000256" key="1">
    <source>
        <dbReference type="SAM" id="SignalP"/>
    </source>
</evidence>
<dbReference type="PANTHER" id="PTHR33649:SF4">
    <property type="entry name" value="PAR1 PROTEIN"/>
    <property type="match status" value="1"/>
</dbReference>
<evidence type="ECO:0000313" key="3">
    <source>
        <dbReference type="Proteomes" id="UP001633002"/>
    </source>
</evidence>
<protein>
    <recommendedName>
        <fullName evidence="4">PAR1 protein</fullName>
    </recommendedName>
</protein>
<organism evidence="2 3">
    <name type="scientific">Riccia sorocarpa</name>
    <dbReference type="NCBI Taxonomy" id="122646"/>
    <lineage>
        <taxon>Eukaryota</taxon>
        <taxon>Viridiplantae</taxon>
        <taxon>Streptophyta</taxon>
        <taxon>Embryophyta</taxon>
        <taxon>Marchantiophyta</taxon>
        <taxon>Marchantiopsida</taxon>
        <taxon>Marchantiidae</taxon>
        <taxon>Marchantiales</taxon>
        <taxon>Ricciaceae</taxon>
        <taxon>Riccia</taxon>
    </lineage>
</organism>
<dbReference type="EMBL" id="JBJQOH010000001">
    <property type="protein sequence ID" value="KAL3700134.1"/>
    <property type="molecule type" value="Genomic_DNA"/>
</dbReference>
<dbReference type="PANTHER" id="PTHR33649">
    <property type="entry name" value="PAR1 PROTEIN"/>
    <property type="match status" value="1"/>
</dbReference>
<keyword evidence="1" id="KW-0732">Signal</keyword>
<accession>A0ABD3IAM5</accession>
<proteinExistence type="predicted"/>
<comment type="caution">
    <text evidence="2">The sequence shown here is derived from an EMBL/GenBank/DDBJ whole genome shotgun (WGS) entry which is preliminary data.</text>
</comment>
<name>A0ABD3IAM5_9MARC</name>
<dbReference type="AlphaFoldDB" id="A0ABD3IAM5"/>
<feature type="signal peptide" evidence="1">
    <location>
        <begin position="1"/>
        <end position="26"/>
    </location>
</feature>